<reference evidence="1 2" key="1">
    <citation type="submission" date="2020-04" db="EMBL/GenBank/DDBJ databases">
        <authorList>
            <person name="Wallbank WR R."/>
            <person name="Pardo Diaz C."/>
            <person name="Kozak K."/>
            <person name="Martin S."/>
            <person name="Jiggins C."/>
            <person name="Moest M."/>
            <person name="Warren A I."/>
            <person name="Byers J.R.P. K."/>
            <person name="Montejo-Kovacevich G."/>
            <person name="Yen C E."/>
        </authorList>
    </citation>
    <scope>NUCLEOTIDE SEQUENCE [LARGE SCALE GENOMIC DNA]</scope>
</reference>
<sequence length="121" mass="13776">MTSLVPLERSKSGGEVLKNQVTMGVWKSLYRTPTPPPPPVVAVEFRSTAAYNQPRKSYHMGWAQVVEELSWKFNNPNNSTLSALDNDDQVALQYDSHSYLRQDTSMIAEADKRKPRRLYSC</sequence>
<protein>
    <submittedName>
        <fullName evidence="1">Uncharacterized protein</fullName>
    </submittedName>
</protein>
<evidence type="ECO:0000313" key="2">
    <source>
        <dbReference type="Proteomes" id="UP000494256"/>
    </source>
</evidence>
<evidence type="ECO:0000313" key="1">
    <source>
        <dbReference type="EMBL" id="CAB3240275.1"/>
    </source>
</evidence>
<comment type="caution">
    <text evidence="1">The sequence shown here is derived from an EMBL/GenBank/DDBJ whole genome shotgun (WGS) entry which is preliminary data.</text>
</comment>
<dbReference type="EMBL" id="CADEBD010000309">
    <property type="protein sequence ID" value="CAB3240275.1"/>
    <property type="molecule type" value="Genomic_DNA"/>
</dbReference>
<dbReference type="AlphaFoldDB" id="A0A8S1A4H1"/>
<gene>
    <name evidence="1" type="ORF">APLA_LOCUS8966</name>
</gene>
<proteinExistence type="predicted"/>
<dbReference type="Proteomes" id="UP000494256">
    <property type="component" value="Unassembled WGS sequence"/>
</dbReference>
<organism evidence="1 2">
    <name type="scientific">Arctia plantaginis</name>
    <name type="common">Wood tiger moth</name>
    <name type="synonym">Phalaena plantaginis</name>
    <dbReference type="NCBI Taxonomy" id="874455"/>
    <lineage>
        <taxon>Eukaryota</taxon>
        <taxon>Metazoa</taxon>
        <taxon>Ecdysozoa</taxon>
        <taxon>Arthropoda</taxon>
        <taxon>Hexapoda</taxon>
        <taxon>Insecta</taxon>
        <taxon>Pterygota</taxon>
        <taxon>Neoptera</taxon>
        <taxon>Endopterygota</taxon>
        <taxon>Lepidoptera</taxon>
        <taxon>Glossata</taxon>
        <taxon>Ditrysia</taxon>
        <taxon>Noctuoidea</taxon>
        <taxon>Erebidae</taxon>
        <taxon>Arctiinae</taxon>
        <taxon>Arctia</taxon>
    </lineage>
</organism>
<name>A0A8S1A4H1_ARCPL</name>
<accession>A0A8S1A4H1</accession>
<dbReference type="OrthoDB" id="21615at2759"/>